<name>A1JPQ4_YERE8</name>
<dbReference type="PATRIC" id="fig|393305.7.peg.3621"/>
<evidence type="ECO:0000256" key="6">
    <source>
        <dbReference type="ARBA" id="ARBA00023015"/>
    </source>
</evidence>
<dbReference type="AlphaFoldDB" id="A1JPQ4"/>
<evidence type="ECO:0000256" key="1">
    <source>
        <dbReference type="ARBA" id="ARBA00004496"/>
    </source>
</evidence>
<dbReference type="HOGENOM" id="CLU_139069_0_0_6"/>
<organism evidence="9 10">
    <name type="scientific">Yersinia enterocolitica serotype O:8 / biotype 1B (strain NCTC 13174 / 8081)</name>
    <dbReference type="NCBI Taxonomy" id="393305"/>
    <lineage>
        <taxon>Bacteria</taxon>
        <taxon>Pseudomonadati</taxon>
        <taxon>Pseudomonadota</taxon>
        <taxon>Gammaproteobacteria</taxon>
        <taxon>Enterobacterales</taxon>
        <taxon>Yersiniaceae</taxon>
        <taxon>Yersinia</taxon>
    </lineage>
</organism>
<dbReference type="OrthoDB" id="6608258at2"/>
<evidence type="ECO:0000256" key="5">
    <source>
        <dbReference type="ARBA" id="ARBA00022971"/>
    </source>
</evidence>
<evidence type="ECO:0000256" key="2">
    <source>
        <dbReference type="ARBA" id="ARBA00008859"/>
    </source>
</evidence>
<accession>A1JPQ4</accession>
<dbReference type="KEGG" id="yen:YE3409"/>
<dbReference type="InterPro" id="IPR007925">
    <property type="entry name" value="TRelaxosome_TraM"/>
</dbReference>
<keyword evidence="4" id="KW-0963">Cytoplasm</keyword>
<dbReference type="RefSeq" id="WP_011817035.1">
    <property type="nucleotide sequence ID" value="NC_008800.1"/>
</dbReference>
<dbReference type="Gene3D" id="1.10.287.2320">
    <property type="match status" value="1"/>
</dbReference>
<dbReference type="Gene3D" id="1.10.10.450">
    <property type="entry name" value="TraM protein, DNA-binding"/>
    <property type="match status" value="1"/>
</dbReference>
<protein>
    <recommendedName>
        <fullName evidence="3">Relaxosome protein TraM</fullName>
    </recommendedName>
</protein>
<sequence length="131" mass="15050">MPKIQTYVNNRVFDGINNIMTERQIEGMPDVSISSVSSMLLELGLRVYELQKEKKESGFNQREFDKTVLEMTSKSNALNSHILKLLCALAEKTEIQHESYSDILEKVRAYSQQKMDSLFSEVSDENNKPID</sequence>
<dbReference type="GO" id="GO:0005737">
    <property type="term" value="C:cytoplasm"/>
    <property type="evidence" value="ECO:0007669"/>
    <property type="project" value="UniProtKB-SubCell"/>
</dbReference>
<dbReference type="Pfam" id="PF05261">
    <property type="entry name" value="Tra_M"/>
    <property type="match status" value="1"/>
</dbReference>
<gene>
    <name evidence="9" type="primary">traM</name>
    <name evidence="9" type="ordered locus">YE3409</name>
</gene>
<comment type="subcellular location">
    <subcellularLocation>
        <location evidence="1">Cytoplasm</location>
    </subcellularLocation>
</comment>
<evidence type="ECO:0000313" key="10">
    <source>
        <dbReference type="Proteomes" id="UP000000642"/>
    </source>
</evidence>
<dbReference type="CDD" id="cd14804">
    <property type="entry name" value="Tra_M"/>
    <property type="match status" value="1"/>
</dbReference>
<evidence type="ECO:0000313" key="9">
    <source>
        <dbReference type="EMBL" id="CAL13434.1"/>
    </source>
</evidence>
<comment type="similarity">
    <text evidence="2">Belongs to the relaxosome TraM family.</text>
</comment>
<keyword evidence="8" id="KW-0804">Transcription</keyword>
<dbReference type="EMBL" id="AM286415">
    <property type="protein sequence ID" value="CAL13434.1"/>
    <property type="molecule type" value="Genomic_DNA"/>
</dbReference>
<evidence type="ECO:0000256" key="8">
    <source>
        <dbReference type="ARBA" id="ARBA00023163"/>
    </source>
</evidence>
<dbReference type="SUPFAM" id="SSF47729">
    <property type="entry name" value="IHF-like DNA-binding proteins"/>
    <property type="match status" value="1"/>
</dbReference>
<dbReference type="SUPFAM" id="SSF140581">
    <property type="entry name" value="TraM-like"/>
    <property type="match status" value="1"/>
</dbReference>
<evidence type="ECO:0000256" key="4">
    <source>
        <dbReference type="ARBA" id="ARBA00022490"/>
    </source>
</evidence>
<keyword evidence="6" id="KW-0805">Transcription regulation</keyword>
<evidence type="ECO:0000256" key="3">
    <source>
        <dbReference type="ARBA" id="ARBA00020534"/>
    </source>
</evidence>
<reference evidence="9 10" key="1">
    <citation type="journal article" date="2006" name="PLoS Genet.">
        <title>The complete genome sequence and comparative genome analysis of the high pathogenicity Yersinia enterocolitica strain 8081.</title>
        <authorList>
            <person name="Thomson N.R."/>
            <person name="Howard S."/>
            <person name="Wren B.W."/>
            <person name="Holden M.T.G."/>
            <person name="Crossman L."/>
            <person name="Challis G.L."/>
            <person name="Churcher C."/>
            <person name="Mungall K."/>
            <person name="Brooks K."/>
            <person name="Chillingworth T."/>
            <person name="Feltwell T."/>
            <person name="Abdellah Z."/>
            <person name="Hauser H."/>
            <person name="Jagels K."/>
            <person name="Maddison M."/>
            <person name="Moule S."/>
            <person name="Sanders M."/>
            <person name="Whitehead S."/>
            <person name="Quail M.A."/>
            <person name="Dougan G."/>
            <person name="Parkhill J."/>
            <person name="Prentice M.B."/>
        </authorList>
    </citation>
    <scope>NUCLEOTIDE SEQUENCE [LARGE SCALE GENOMIC DNA]</scope>
    <source>
        <strain evidence="10">NCTC 13174 / 8081</strain>
    </source>
</reference>
<keyword evidence="7" id="KW-0238">DNA-binding</keyword>
<proteinExistence type="inferred from homology"/>
<dbReference type="NCBIfam" id="NF010267">
    <property type="entry name" value="PRK13713.1"/>
    <property type="match status" value="1"/>
</dbReference>
<dbReference type="Proteomes" id="UP000000642">
    <property type="component" value="Chromosome"/>
</dbReference>
<dbReference type="GO" id="GO:0003677">
    <property type="term" value="F:DNA binding"/>
    <property type="evidence" value="ECO:0007669"/>
    <property type="project" value="UniProtKB-KW"/>
</dbReference>
<dbReference type="eggNOG" id="ENOG5031QWK">
    <property type="taxonomic scope" value="Bacteria"/>
</dbReference>
<dbReference type="InterPro" id="IPR010992">
    <property type="entry name" value="IHF-like_DNA-bd_dom_sf"/>
</dbReference>
<dbReference type="InterPro" id="IPR042073">
    <property type="entry name" value="TraM_DNA-bd"/>
</dbReference>
<evidence type="ECO:0000256" key="7">
    <source>
        <dbReference type="ARBA" id="ARBA00023125"/>
    </source>
</evidence>
<keyword evidence="5" id="KW-0184">Conjugation</keyword>